<comment type="caution">
    <text evidence="1">The sequence shown here is derived from an EMBL/GenBank/DDBJ whole genome shotgun (WGS) entry which is preliminary data.</text>
</comment>
<organism evidence="1 2">
    <name type="scientific">Kineococcus mangrovi</name>
    <dbReference type="NCBI Taxonomy" id="1660183"/>
    <lineage>
        <taxon>Bacteria</taxon>
        <taxon>Bacillati</taxon>
        <taxon>Actinomycetota</taxon>
        <taxon>Actinomycetes</taxon>
        <taxon>Kineosporiales</taxon>
        <taxon>Kineosporiaceae</taxon>
        <taxon>Kineococcus</taxon>
    </lineage>
</organism>
<keyword evidence="2" id="KW-1185">Reference proteome</keyword>
<evidence type="ECO:0008006" key="3">
    <source>
        <dbReference type="Google" id="ProtNLM"/>
    </source>
</evidence>
<dbReference type="EMBL" id="JBGGTQ010000002">
    <property type="protein sequence ID" value="MEZ0491673.1"/>
    <property type="molecule type" value="Genomic_DNA"/>
</dbReference>
<protein>
    <recommendedName>
        <fullName evidence="3">Bacterial Pleckstrin homology domain-containing protein</fullName>
    </recommendedName>
</protein>
<reference evidence="1 2" key="1">
    <citation type="submission" date="2024-07" db="EMBL/GenBank/DDBJ databases">
        <authorList>
            <person name="Thanompreechachai J."/>
            <person name="Duangmal K."/>
        </authorList>
    </citation>
    <scope>NUCLEOTIDE SEQUENCE [LARGE SCALE GENOMIC DNA]</scope>
    <source>
        <strain evidence="1 2">TBRC 1896</strain>
    </source>
</reference>
<accession>A0ABV4HZ30</accession>
<name>A0ABV4HZ30_9ACTN</name>
<sequence>MARVQIAGDHLRVQLRGMSKVWAMKSRLEIPLTSVRGATIDPDVVREPKGVRSPGLHIPGVAAVGTFHHHGEKTLWETYRGTRTIVIQLTGQSYDRIAVEVPNPREAVELINGSLPRRPAGSR</sequence>
<gene>
    <name evidence="1" type="ORF">AB2L28_05425</name>
</gene>
<evidence type="ECO:0000313" key="2">
    <source>
        <dbReference type="Proteomes" id="UP001566476"/>
    </source>
</evidence>
<evidence type="ECO:0000313" key="1">
    <source>
        <dbReference type="EMBL" id="MEZ0491673.1"/>
    </source>
</evidence>
<dbReference type="RefSeq" id="WP_370717704.1">
    <property type="nucleotide sequence ID" value="NZ_JBGGTQ010000002.1"/>
</dbReference>
<dbReference type="Proteomes" id="UP001566476">
    <property type="component" value="Unassembled WGS sequence"/>
</dbReference>
<proteinExistence type="predicted"/>